<gene>
    <name evidence="2" type="ORF">PBAH0796_LOCUS30750</name>
</gene>
<evidence type="ECO:0000256" key="1">
    <source>
        <dbReference type="SAM" id="Phobius"/>
    </source>
</evidence>
<proteinExistence type="predicted"/>
<protein>
    <submittedName>
        <fullName evidence="2">Uncharacterized protein</fullName>
    </submittedName>
</protein>
<sequence>MAASVCSVQSRLLLLPTIVVAIVCVLSSFHWSREEVRARPRRLQSLQGCGHRVEGDTRVLLLPLVPSFHGSTALQAVLMSSRMVSTQCSARVWQYEGSRAMPKGSPMNNCTERLRVYSAFWDLSKPVLLDKHTWHWMQAEDTYACFAQAALPSVMREAGVRKLQPVLLMMWRPPCLRSLGAHAPKALRKESTSYGVPGHRSDLEEALVYDSFVLAHRYFTEQGVPALLLNYADLLWRGDYVERRIGEFLPCLGSISVDYVPKLGVDVFLENDWKVKGSVRSYGARLDPQACCEYNVSKSTCMGPRAGWLSEQARGLYARRALLYLRNHS</sequence>
<evidence type="ECO:0000313" key="2">
    <source>
        <dbReference type="EMBL" id="CAD8387062.1"/>
    </source>
</evidence>
<dbReference type="EMBL" id="HBEG01050467">
    <property type="protein sequence ID" value="CAD8387062.1"/>
    <property type="molecule type" value="Transcribed_RNA"/>
</dbReference>
<organism evidence="2">
    <name type="scientific">Pyrodinium bahamense</name>
    <dbReference type="NCBI Taxonomy" id="73915"/>
    <lineage>
        <taxon>Eukaryota</taxon>
        <taxon>Sar</taxon>
        <taxon>Alveolata</taxon>
        <taxon>Dinophyceae</taxon>
        <taxon>Gonyaulacales</taxon>
        <taxon>Pyrocystaceae</taxon>
        <taxon>Pyrodinium</taxon>
    </lineage>
</organism>
<keyword evidence="1" id="KW-0472">Membrane</keyword>
<keyword evidence="1" id="KW-1133">Transmembrane helix</keyword>
<dbReference type="AlphaFoldDB" id="A0A7S0B9C9"/>
<accession>A0A7S0B9C9</accession>
<name>A0A7S0B9C9_9DINO</name>
<reference evidence="2" key="1">
    <citation type="submission" date="2021-01" db="EMBL/GenBank/DDBJ databases">
        <authorList>
            <person name="Corre E."/>
            <person name="Pelletier E."/>
            <person name="Niang G."/>
            <person name="Scheremetjew M."/>
            <person name="Finn R."/>
            <person name="Kale V."/>
            <person name="Holt S."/>
            <person name="Cochrane G."/>
            <person name="Meng A."/>
            <person name="Brown T."/>
            <person name="Cohen L."/>
        </authorList>
    </citation>
    <scope>NUCLEOTIDE SEQUENCE</scope>
    <source>
        <strain evidence="2">Pbaha01</strain>
    </source>
</reference>
<feature type="transmembrane region" description="Helical" evidence="1">
    <location>
        <begin position="12"/>
        <end position="31"/>
    </location>
</feature>
<keyword evidence="1" id="KW-0812">Transmembrane</keyword>